<feature type="domain" description="Response regulatory" evidence="10">
    <location>
        <begin position="7"/>
        <end position="121"/>
    </location>
</feature>
<keyword evidence="3" id="KW-0067">ATP-binding</keyword>
<dbReference type="InterPro" id="IPR002078">
    <property type="entry name" value="Sigma_54_int"/>
</dbReference>
<evidence type="ECO:0000256" key="2">
    <source>
        <dbReference type="ARBA" id="ARBA00022741"/>
    </source>
</evidence>
<dbReference type="Gene3D" id="1.10.8.60">
    <property type="match status" value="1"/>
</dbReference>
<dbReference type="GO" id="GO:0006355">
    <property type="term" value="P:regulation of DNA-templated transcription"/>
    <property type="evidence" value="ECO:0007669"/>
    <property type="project" value="InterPro"/>
</dbReference>
<dbReference type="EMBL" id="QQOH01000001">
    <property type="protein sequence ID" value="RDE24344.1"/>
    <property type="molecule type" value="Genomic_DNA"/>
</dbReference>
<proteinExistence type="predicted"/>
<evidence type="ECO:0000256" key="8">
    <source>
        <dbReference type="PROSITE-ProRule" id="PRU00169"/>
    </source>
</evidence>
<evidence type="ECO:0000256" key="4">
    <source>
        <dbReference type="ARBA" id="ARBA00023012"/>
    </source>
</evidence>
<keyword evidence="1 8" id="KW-0597">Phosphoprotein</keyword>
<evidence type="ECO:0000256" key="1">
    <source>
        <dbReference type="ARBA" id="ARBA00022553"/>
    </source>
</evidence>
<dbReference type="PANTHER" id="PTHR32071">
    <property type="entry name" value="TRANSCRIPTIONAL REGULATORY PROTEIN"/>
    <property type="match status" value="1"/>
</dbReference>
<evidence type="ECO:0000256" key="3">
    <source>
        <dbReference type="ARBA" id="ARBA00022840"/>
    </source>
</evidence>
<keyword evidence="5" id="KW-0805">Transcription regulation</keyword>
<dbReference type="RefSeq" id="WP_114693930.1">
    <property type="nucleotide sequence ID" value="NZ_QQOH01000001.1"/>
</dbReference>
<organism evidence="11 12">
    <name type="scientific">Motiliproteus coralliicola</name>
    <dbReference type="NCBI Taxonomy" id="2283196"/>
    <lineage>
        <taxon>Bacteria</taxon>
        <taxon>Pseudomonadati</taxon>
        <taxon>Pseudomonadota</taxon>
        <taxon>Gammaproteobacteria</taxon>
        <taxon>Oceanospirillales</taxon>
        <taxon>Oceanospirillaceae</taxon>
        <taxon>Motiliproteus</taxon>
    </lineage>
</organism>
<dbReference type="InterPro" id="IPR001789">
    <property type="entry name" value="Sig_transdc_resp-reg_receiver"/>
</dbReference>
<dbReference type="Gene3D" id="1.10.10.60">
    <property type="entry name" value="Homeodomain-like"/>
    <property type="match status" value="1"/>
</dbReference>
<dbReference type="AlphaFoldDB" id="A0A369WUW2"/>
<keyword evidence="7" id="KW-0804">Transcription</keyword>
<dbReference type="SUPFAM" id="SSF52172">
    <property type="entry name" value="CheY-like"/>
    <property type="match status" value="1"/>
</dbReference>
<dbReference type="InterPro" id="IPR058031">
    <property type="entry name" value="AAA_lid_NorR"/>
</dbReference>
<dbReference type="SMART" id="SM00382">
    <property type="entry name" value="AAA"/>
    <property type="match status" value="1"/>
</dbReference>
<dbReference type="FunFam" id="3.40.50.2300:FF:000018">
    <property type="entry name" value="DNA-binding transcriptional regulator NtrC"/>
    <property type="match status" value="1"/>
</dbReference>
<keyword evidence="12" id="KW-1185">Reference proteome</keyword>
<dbReference type="Pfam" id="PF00158">
    <property type="entry name" value="Sigma54_activat"/>
    <property type="match status" value="1"/>
</dbReference>
<dbReference type="GO" id="GO:0000160">
    <property type="term" value="P:phosphorelay signal transduction system"/>
    <property type="evidence" value="ECO:0007669"/>
    <property type="project" value="UniProtKB-KW"/>
</dbReference>
<evidence type="ECO:0000259" key="10">
    <source>
        <dbReference type="PROSITE" id="PS50110"/>
    </source>
</evidence>
<dbReference type="Pfam" id="PF25601">
    <property type="entry name" value="AAA_lid_14"/>
    <property type="match status" value="1"/>
</dbReference>
<dbReference type="SMART" id="SM00448">
    <property type="entry name" value="REC"/>
    <property type="match status" value="1"/>
</dbReference>
<dbReference type="InterPro" id="IPR003593">
    <property type="entry name" value="AAA+_ATPase"/>
</dbReference>
<evidence type="ECO:0000259" key="9">
    <source>
        <dbReference type="PROSITE" id="PS50045"/>
    </source>
</evidence>
<comment type="caution">
    <text evidence="11">The sequence shown here is derived from an EMBL/GenBank/DDBJ whole genome shotgun (WGS) entry which is preliminary data.</text>
</comment>
<dbReference type="InterPro" id="IPR025943">
    <property type="entry name" value="Sigma_54_int_dom_ATP-bd_2"/>
</dbReference>
<dbReference type="GO" id="GO:0003677">
    <property type="term" value="F:DNA binding"/>
    <property type="evidence" value="ECO:0007669"/>
    <property type="project" value="UniProtKB-KW"/>
</dbReference>
<keyword evidence="2" id="KW-0547">Nucleotide-binding</keyword>
<gene>
    <name evidence="11" type="ORF">DV711_01770</name>
</gene>
<evidence type="ECO:0000256" key="6">
    <source>
        <dbReference type="ARBA" id="ARBA00023125"/>
    </source>
</evidence>
<dbReference type="InterPro" id="IPR025662">
    <property type="entry name" value="Sigma_54_int_dom_ATP-bd_1"/>
</dbReference>
<keyword evidence="4" id="KW-0902">Two-component regulatory system</keyword>
<dbReference type="Gene3D" id="3.40.50.300">
    <property type="entry name" value="P-loop containing nucleotide triphosphate hydrolases"/>
    <property type="match status" value="1"/>
</dbReference>
<dbReference type="InterPro" id="IPR027417">
    <property type="entry name" value="P-loop_NTPase"/>
</dbReference>
<dbReference type="SUPFAM" id="SSF52540">
    <property type="entry name" value="P-loop containing nucleoside triphosphate hydrolases"/>
    <property type="match status" value="1"/>
</dbReference>
<evidence type="ECO:0000313" key="11">
    <source>
        <dbReference type="EMBL" id="RDE24344.1"/>
    </source>
</evidence>
<feature type="modified residue" description="4-aspartylphosphate" evidence="8">
    <location>
        <position position="56"/>
    </location>
</feature>
<dbReference type="InterPro" id="IPR025944">
    <property type="entry name" value="Sigma_54_int_dom_CS"/>
</dbReference>
<dbReference type="OrthoDB" id="9804019at2"/>
<dbReference type="CDD" id="cd00009">
    <property type="entry name" value="AAA"/>
    <property type="match status" value="1"/>
</dbReference>
<dbReference type="SUPFAM" id="SSF46689">
    <property type="entry name" value="Homeodomain-like"/>
    <property type="match status" value="1"/>
</dbReference>
<keyword evidence="6" id="KW-0238">DNA-binding</keyword>
<sequence>MSKTAPRLLLVDDDKSLLRLLKIRLQGSGYQVETAENGNQALQLLEKTAVDVVVSDLRMGDIDGIELFEMIQQQHTGLPVIIITAQGSIQDAVAATQKGVFGFLTKPVNIKELLLLIDRALGVSPMKPSQQAETQWREHLKSRSGVMEQLLTTTAQIAGTDVSVLINGQSGTGKELLAQALHQASSRSKKPFIPINCSALPEPLLESELFGHVKGAFSGAVADHQGLFRAADGGTLFLDEIGDMPLSLQAKLLRVLQDRQVRPVGSTRLYPVNVRLVSATHRDLDQMMEDHEFRQDLYYRINVVKLEIPPLNQRPEDIALLANHFLIKACEQASTEQKQFSPNALELLIGARWPGNVRQLENTVQELMALTPGRVIGANRVRQTLSNEIAYLPSYSEARRQFEHDYLSKLLRLTSGNVTQAARLAQRNRTDFYKLLQRHDLKAEQFKGEE</sequence>
<dbReference type="PROSITE" id="PS00675">
    <property type="entry name" value="SIGMA54_INTERACT_1"/>
    <property type="match status" value="1"/>
</dbReference>
<dbReference type="GO" id="GO:0005524">
    <property type="term" value="F:ATP binding"/>
    <property type="evidence" value="ECO:0007669"/>
    <property type="project" value="UniProtKB-KW"/>
</dbReference>
<dbReference type="Pfam" id="PF00072">
    <property type="entry name" value="Response_reg"/>
    <property type="match status" value="1"/>
</dbReference>
<dbReference type="InterPro" id="IPR011006">
    <property type="entry name" value="CheY-like_superfamily"/>
</dbReference>
<dbReference type="PROSITE" id="PS00688">
    <property type="entry name" value="SIGMA54_INTERACT_3"/>
    <property type="match status" value="1"/>
</dbReference>
<dbReference type="PROSITE" id="PS00676">
    <property type="entry name" value="SIGMA54_INTERACT_2"/>
    <property type="match status" value="1"/>
</dbReference>
<dbReference type="PANTHER" id="PTHR32071:SF116">
    <property type="entry name" value="TRANSCRIPTIONAL REGULATORY PROTEIN GLRR"/>
    <property type="match status" value="1"/>
</dbReference>
<dbReference type="PROSITE" id="PS50110">
    <property type="entry name" value="RESPONSE_REGULATORY"/>
    <property type="match status" value="1"/>
</dbReference>
<dbReference type="Gene3D" id="3.40.50.2300">
    <property type="match status" value="1"/>
</dbReference>
<evidence type="ECO:0000313" key="12">
    <source>
        <dbReference type="Proteomes" id="UP000253769"/>
    </source>
</evidence>
<dbReference type="FunFam" id="3.40.50.300:FF:000006">
    <property type="entry name" value="DNA-binding transcriptional regulator NtrC"/>
    <property type="match status" value="1"/>
</dbReference>
<feature type="domain" description="Sigma-54 factor interaction" evidence="9">
    <location>
        <begin position="140"/>
        <end position="369"/>
    </location>
</feature>
<accession>A0A369WUW2</accession>
<evidence type="ECO:0000256" key="7">
    <source>
        <dbReference type="ARBA" id="ARBA00023163"/>
    </source>
</evidence>
<dbReference type="InterPro" id="IPR009057">
    <property type="entry name" value="Homeodomain-like_sf"/>
</dbReference>
<protein>
    <submittedName>
        <fullName evidence="11">Response regulator</fullName>
    </submittedName>
</protein>
<reference evidence="11 12" key="1">
    <citation type="submission" date="2018-07" db="EMBL/GenBank/DDBJ databases">
        <title>Motiliproteus coralliicola sp. nov., a bacterium isolated from Coral.</title>
        <authorList>
            <person name="Wang G."/>
        </authorList>
    </citation>
    <scope>NUCLEOTIDE SEQUENCE [LARGE SCALE GENOMIC DNA]</scope>
    <source>
        <strain evidence="11 12">C34</strain>
    </source>
</reference>
<dbReference type="PROSITE" id="PS50045">
    <property type="entry name" value="SIGMA54_INTERACT_4"/>
    <property type="match status" value="1"/>
</dbReference>
<evidence type="ECO:0000256" key="5">
    <source>
        <dbReference type="ARBA" id="ARBA00023015"/>
    </source>
</evidence>
<dbReference type="Proteomes" id="UP000253769">
    <property type="component" value="Unassembled WGS sequence"/>
</dbReference>
<name>A0A369WUW2_9GAMM</name>